<keyword evidence="1" id="KW-0131">Cell cycle</keyword>
<dbReference type="GO" id="GO:0005886">
    <property type="term" value="C:plasma membrane"/>
    <property type="evidence" value="ECO:0007669"/>
    <property type="project" value="UniProtKB-SubCell"/>
</dbReference>
<feature type="non-terminal residue" evidence="5">
    <location>
        <position position="196"/>
    </location>
</feature>
<keyword evidence="2" id="KW-1003">Cell membrane</keyword>
<sequence>MSVNSEIYLIGLAILIFLIITFLFIRKVSNDGKLKVKIEKVQDSSDLNISDEPHKNQQSFDFEINQSKEQELVILNLISMDRSMFDMDQLFGFLSNYGAKTVNNYFAFYQDNKLEKFRVINALKPGTFEDETKSFAIAVVSDLNVVDDPLNTVKQMIEFSINFAEKFYATLCDQDRTPITKQMISHIESRAQDIAR</sequence>
<dbReference type="EMBL" id="SHBF01000011">
    <property type="protein sequence ID" value="RZO27719.1"/>
    <property type="molecule type" value="Genomic_DNA"/>
</dbReference>
<keyword evidence="1 5" id="KW-0132">Cell division</keyword>
<feature type="transmembrane region" description="Helical" evidence="3">
    <location>
        <begin position="6"/>
        <end position="25"/>
    </location>
</feature>
<evidence type="ECO:0000259" key="4">
    <source>
        <dbReference type="Pfam" id="PF04354"/>
    </source>
</evidence>
<comment type="function">
    <text evidence="1">Essential cell division protein that stabilizes the FtsZ protofilaments by cross-linking them and that serves as a cytoplasmic membrane anchor for the Z ring. Also required for the recruitment to the septal ring of downstream cell division proteins.</text>
</comment>
<evidence type="ECO:0000256" key="2">
    <source>
        <dbReference type="RuleBase" id="RU003613"/>
    </source>
</evidence>
<dbReference type="Pfam" id="PF04354">
    <property type="entry name" value="ZipA_C"/>
    <property type="match status" value="1"/>
</dbReference>
<proteinExistence type="inferred from homology"/>
<keyword evidence="2 3" id="KW-0812">Transmembrane</keyword>
<gene>
    <name evidence="5" type="ORF">EVA93_02465</name>
</gene>
<evidence type="ECO:0000313" key="6">
    <source>
        <dbReference type="Proteomes" id="UP000318710"/>
    </source>
</evidence>
<evidence type="ECO:0000313" key="5">
    <source>
        <dbReference type="EMBL" id="RZO27719.1"/>
    </source>
</evidence>
<organism evidence="5 6">
    <name type="scientific">SAR86 cluster bacterium</name>
    <dbReference type="NCBI Taxonomy" id="2030880"/>
    <lineage>
        <taxon>Bacteria</taxon>
        <taxon>Pseudomonadati</taxon>
        <taxon>Pseudomonadota</taxon>
        <taxon>Gammaproteobacteria</taxon>
        <taxon>SAR86 cluster</taxon>
    </lineage>
</organism>
<name>A0A520N2U9_9GAMM</name>
<keyword evidence="2" id="KW-0997">Cell inner membrane</keyword>
<keyword evidence="3" id="KW-1133">Transmembrane helix</keyword>
<keyword evidence="2 3" id="KW-0472">Membrane</keyword>
<protein>
    <recommendedName>
        <fullName evidence="1">Cell division protein ZipA</fullName>
    </recommendedName>
</protein>
<feature type="domain" description="ZipA C-terminal FtsZ-binding" evidence="4">
    <location>
        <begin position="72"/>
        <end position="189"/>
    </location>
</feature>
<comment type="similarity">
    <text evidence="1">Belongs to the ZipA family.</text>
</comment>
<evidence type="ECO:0000256" key="1">
    <source>
        <dbReference type="RuleBase" id="RU003612"/>
    </source>
</evidence>
<dbReference type="InterPro" id="IPR007449">
    <property type="entry name" value="ZipA_FtsZ-bd_C"/>
</dbReference>
<accession>A0A520N2U9</accession>
<comment type="caution">
    <text evidence="5">The sequence shown here is derived from an EMBL/GenBank/DDBJ whole genome shotgun (WGS) entry which is preliminary data.</text>
</comment>
<comment type="subcellular location">
    <subcellularLocation>
        <location evidence="2">Cell inner membrane</location>
        <topology evidence="2">Single-pass type I membrane protein</topology>
    </subcellularLocation>
</comment>
<evidence type="ECO:0000256" key="3">
    <source>
        <dbReference type="SAM" id="Phobius"/>
    </source>
</evidence>
<dbReference type="GO" id="GO:0090529">
    <property type="term" value="P:cell septum assembly"/>
    <property type="evidence" value="ECO:0007669"/>
    <property type="project" value="InterPro"/>
</dbReference>
<dbReference type="Gene3D" id="3.30.1400.10">
    <property type="entry name" value="ZipA, C-terminal FtsZ-binding domain"/>
    <property type="match status" value="1"/>
</dbReference>
<reference evidence="5 6" key="1">
    <citation type="submission" date="2019-02" db="EMBL/GenBank/DDBJ databases">
        <title>Prokaryotic population dynamics and viral predation in marine succession experiment using metagenomics: the confinement effect.</title>
        <authorList>
            <person name="Haro-Moreno J.M."/>
            <person name="Rodriguez-Valera F."/>
            <person name="Lopez-Perez M."/>
        </authorList>
    </citation>
    <scope>NUCLEOTIDE SEQUENCE [LARGE SCALE GENOMIC DNA]</scope>
    <source>
        <strain evidence="5">MED-G160</strain>
    </source>
</reference>
<dbReference type="InterPro" id="IPR036765">
    <property type="entry name" value="ZipA_FtsZ-bd_C_sf"/>
</dbReference>
<dbReference type="SUPFAM" id="SSF64383">
    <property type="entry name" value="Cell-division protein ZipA, C-terminal domain"/>
    <property type="match status" value="1"/>
</dbReference>
<dbReference type="Proteomes" id="UP000318710">
    <property type="component" value="Unassembled WGS sequence"/>
</dbReference>
<dbReference type="AlphaFoldDB" id="A0A520N2U9"/>